<dbReference type="Proteomes" id="UP001204142">
    <property type="component" value="Unassembled WGS sequence"/>
</dbReference>
<protein>
    <recommendedName>
        <fullName evidence="3">Zeta toxin domain-containing protein</fullName>
    </recommendedName>
</protein>
<proteinExistence type="predicted"/>
<keyword evidence="2" id="KW-1185">Reference proteome</keyword>
<reference evidence="1 2" key="1">
    <citation type="submission" date="2022-07" db="EMBL/GenBank/DDBJ databases">
        <authorList>
            <person name="Xamxidin M."/>
            <person name="Wu M."/>
        </authorList>
    </citation>
    <scope>NUCLEOTIDE SEQUENCE [LARGE SCALE GENOMIC DNA]</scope>
    <source>
        <strain evidence="1 2">NBRC 111650</strain>
    </source>
</reference>
<gene>
    <name evidence="1" type="ORF">NQT62_04605</name>
</gene>
<evidence type="ECO:0000313" key="1">
    <source>
        <dbReference type="EMBL" id="MCQ8895723.1"/>
    </source>
</evidence>
<accession>A0ABT1WDX0</accession>
<comment type="caution">
    <text evidence="1">The sequence shown here is derived from an EMBL/GenBank/DDBJ whole genome shotgun (WGS) entry which is preliminary data.</text>
</comment>
<dbReference type="EMBL" id="JANIGO010000001">
    <property type="protein sequence ID" value="MCQ8895723.1"/>
    <property type="molecule type" value="Genomic_DNA"/>
</dbReference>
<evidence type="ECO:0008006" key="3">
    <source>
        <dbReference type="Google" id="ProtNLM"/>
    </source>
</evidence>
<name>A0ABT1WDX0_9BURK</name>
<evidence type="ECO:0000313" key="2">
    <source>
        <dbReference type="Proteomes" id="UP001204142"/>
    </source>
</evidence>
<dbReference type="RefSeq" id="WP_256763428.1">
    <property type="nucleotide sequence ID" value="NZ_JANIGO010000001.1"/>
</dbReference>
<organism evidence="1 2">
    <name type="scientific">Limnobacter humi</name>
    <dbReference type="NCBI Taxonomy" id="1778671"/>
    <lineage>
        <taxon>Bacteria</taxon>
        <taxon>Pseudomonadati</taxon>
        <taxon>Pseudomonadota</taxon>
        <taxon>Betaproteobacteria</taxon>
        <taxon>Burkholderiales</taxon>
        <taxon>Burkholderiaceae</taxon>
        <taxon>Limnobacter</taxon>
    </lineage>
</organism>
<sequence length="176" mass="19884">MKNPVRRALATIQFLNAEKSLQFVSAYSRSVLTDIMRTAGVPSILITSTARTPADQARIMYENIERYGAEHQKLLYSNYGDQVIDEYLKYKSKKHHKQFIISMMQAKIIALDPSKISNHVADPMKLNVIDIAPSSIDPGLRDLFVAAVQGEKRVAKYIVPPKDPAYHLEIPQLEKS</sequence>